<dbReference type="OrthoDB" id="532422at2759"/>
<proteinExistence type="predicted"/>
<keyword evidence="2" id="KW-1185">Reference proteome</keyword>
<dbReference type="EMBL" id="PGGS01000758">
    <property type="protein sequence ID" value="PNH01937.1"/>
    <property type="molecule type" value="Genomic_DNA"/>
</dbReference>
<dbReference type="Gene3D" id="3.40.50.1110">
    <property type="entry name" value="SGNH hydrolase"/>
    <property type="match status" value="1"/>
</dbReference>
<evidence type="ECO:0000313" key="2">
    <source>
        <dbReference type="Proteomes" id="UP000236333"/>
    </source>
</evidence>
<dbReference type="AlphaFoldDB" id="A0A2J7ZNU8"/>
<sequence length="428" mass="47141">MAVSTSTTLVISWGQFVTTRGETDWFSIFTGWLITSFPHANITSRNGCTPGVPTPYMIMCLELSVEPDVDLVFMEYTLNDGSDPGNHLFGNQVVMNTERLVRRIMALPNHPAVVLMQVPAHGIACYPPDHPKFEDMYLDFHQTTEDAQGSLAQYYDLQYLSLRTAVYRLAAKETPGFMWEQLFADHHPGDHGHKVMADLAVHLVQRAALGLLMEPYDSQDRELLREPLPPPMYAGNLPPSSPMCSVGEELRSLLVLAEAFEWVDEGTAAKPKPGYVATRPGARLKLRLDTDRSAVGIAADEKVHVYVHHLRSYQHMGSAKLSCASGCSCAEVVVDAHLTEQVSQVYMAELMASQSKECVVEVQVLSETKSSQHKFKVSGVVVAERAGKENAMNQLGGHNQAFGVLQHTGAVQMVTTTREGRTGGDLWG</sequence>
<dbReference type="PANTHER" id="PTHR34407">
    <property type="entry name" value="EXPRESSED PROTEIN"/>
    <property type="match status" value="1"/>
</dbReference>
<gene>
    <name evidence="1" type="ORF">TSOC_012120</name>
</gene>
<dbReference type="SUPFAM" id="SSF52266">
    <property type="entry name" value="SGNH hydrolase"/>
    <property type="match status" value="1"/>
</dbReference>
<evidence type="ECO:0000313" key="1">
    <source>
        <dbReference type="EMBL" id="PNH01937.1"/>
    </source>
</evidence>
<evidence type="ECO:0008006" key="3">
    <source>
        <dbReference type="Google" id="ProtNLM"/>
    </source>
</evidence>
<dbReference type="Proteomes" id="UP000236333">
    <property type="component" value="Unassembled WGS sequence"/>
</dbReference>
<name>A0A2J7ZNU8_9CHLO</name>
<dbReference type="InterPro" id="IPR036514">
    <property type="entry name" value="SGNH_hydro_sf"/>
</dbReference>
<organism evidence="1 2">
    <name type="scientific">Tetrabaena socialis</name>
    <dbReference type="NCBI Taxonomy" id="47790"/>
    <lineage>
        <taxon>Eukaryota</taxon>
        <taxon>Viridiplantae</taxon>
        <taxon>Chlorophyta</taxon>
        <taxon>core chlorophytes</taxon>
        <taxon>Chlorophyceae</taxon>
        <taxon>CS clade</taxon>
        <taxon>Chlamydomonadales</taxon>
        <taxon>Tetrabaenaceae</taxon>
        <taxon>Tetrabaena</taxon>
    </lineage>
</organism>
<dbReference type="PANTHER" id="PTHR34407:SF1">
    <property type="entry name" value="SGNH HYDROLASE-TYPE ESTERASE DOMAIN-CONTAINING PROTEIN"/>
    <property type="match status" value="1"/>
</dbReference>
<accession>A0A2J7ZNU8</accession>
<protein>
    <recommendedName>
        <fullName evidence="3">SGNH hydrolase-type esterase domain-containing protein</fullName>
    </recommendedName>
</protein>
<comment type="caution">
    <text evidence="1">The sequence shown here is derived from an EMBL/GenBank/DDBJ whole genome shotgun (WGS) entry which is preliminary data.</text>
</comment>
<reference evidence="1 2" key="1">
    <citation type="journal article" date="2017" name="Mol. Biol. Evol.">
        <title>The 4-celled Tetrabaena socialis nuclear genome reveals the essential components for genetic control of cell number at the origin of multicellularity in the volvocine lineage.</title>
        <authorList>
            <person name="Featherston J."/>
            <person name="Arakaki Y."/>
            <person name="Hanschen E.R."/>
            <person name="Ferris P.J."/>
            <person name="Michod R.E."/>
            <person name="Olson B.J.S.C."/>
            <person name="Nozaki H."/>
            <person name="Durand P.M."/>
        </authorList>
    </citation>
    <scope>NUCLEOTIDE SEQUENCE [LARGE SCALE GENOMIC DNA]</scope>
    <source>
        <strain evidence="1 2">NIES-571</strain>
    </source>
</reference>